<accession>A0ABZ0X2Y5</accession>
<evidence type="ECO:0000256" key="4">
    <source>
        <dbReference type="ARBA" id="ARBA00022763"/>
    </source>
</evidence>
<dbReference type="Pfam" id="PF02565">
    <property type="entry name" value="RecO_C"/>
    <property type="match status" value="1"/>
</dbReference>
<dbReference type="EMBL" id="CP140158">
    <property type="protein sequence ID" value="WQG84961.1"/>
    <property type="molecule type" value="Genomic_DNA"/>
</dbReference>
<sequence length="242" mass="27262">MAGSELTSAFVLHARPFKETSLIVELFTEDYGRVNVLAKGVRGNRKNSNRALLQPFQPIKVSWMGRGELKTLKQLDPDGFAHRLQGIASLSALYLNELLLRLFIQWDPHLDIFHLYKTSLQHLHAGDKPNLILREFELELLDVLGYAIDWQHDIYGDAIEDGMTYAFVPEQGFIPQLQAPADSWLANGATILAVADHHWNISGAPALARKVCRLNIDQLLNGKELNSRKLLQQTLAMQTEVS</sequence>
<dbReference type="HAMAP" id="MF_00201">
    <property type="entry name" value="RecO"/>
    <property type="match status" value="1"/>
</dbReference>
<dbReference type="InterPro" id="IPR012340">
    <property type="entry name" value="NA-bd_OB-fold"/>
</dbReference>
<comment type="similarity">
    <text evidence="2 8">Belongs to the RecO family.</text>
</comment>
<keyword evidence="5 8" id="KW-0233">DNA recombination</keyword>
<organism evidence="10 11">
    <name type="scientific">Kangiella aquimarina</name>
    <dbReference type="NCBI Taxonomy" id="261965"/>
    <lineage>
        <taxon>Bacteria</taxon>
        <taxon>Pseudomonadati</taxon>
        <taxon>Pseudomonadota</taxon>
        <taxon>Gammaproteobacteria</taxon>
        <taxon>Kangiellales</taxon>
        <taxon>Kangiellaceae</taxon>
        <taxon>Kangiella</taxon>
    </lineage>
</organism>
<evidence type="ECO:0000259" key="9">
    <source>
        <dbReference type="Pfam" id="PF11967"/>
    </source>
</evidence>
<dbReference type="Gene3D" id="2.40.50.140">
    <property type="entry name" value="Nucleic acid-binding proteins"/>
    <property type="match status" value="1"/>
</dbReference>
<evidence type="ECO:0000256" key="5">
    <source>
        <dbReference type="ARBA" id="ARBA00023172"/>
    </source>
</evidence>
<dbReference type="SUPFAM" id="SSF50249">
    <property type="entry name" value="Nucleic acid-binding proteins"/>
    <property type="match status" value="1"/>
</dbReference>
<dbReference type="InterPro" id="IPR037278">
    <property type="entry name" value="ARFGAP/RecO"/>
</dbReference>
<dbReference type="PANTHER" id="PTHR33991:SF1">
    <property type="entry name" value="DNA REPAIR PROTEIN RECO"/>
    <property type="match status" value="1"/>
</dbReference>
<dbReference type="NCBIfam" id="TIGR00613">
    <property type="entry name" value="reco"/>
    <property type="match status" value="1"/>
</dbReference>
<feature type="domain" description="DNA replication/recombination mediator RecO N-terminal" evidence="9">
    <location>
        <begin position="6"/>
        <end position="76"/>
    </location>
</feature>
<dbReference type="Gene3D" id="1.20.1440.120">
    <property type="entry name" value="Recombination protein O, C-terminal domain"/>
    <property type="match status" value="1"/>
</dbReference>
<dbReference type="Pfam" id="PF11967">
    <property type="entry name" value="RecO_N"/>
    <property type="match status" value="1"/>
</dbReference>
<name>A0ABZ0X2Y5_9GAMM</name>
<dbReference type="PANTHER" id="PTHR33991">
    <property type="entry name" value="DNA REPAIR PROTEIN RECO"/>
    <property type="match status" value="1"/>
</dbReference>
<dbReference type="InterPro" id="IPR042242">
    <property type="entry name" value="RecO_C"/>
</dbReference>
<dbReference type="Proteomes" id="UP001324185">
    <property type="component" value="Chromosome"/>
</dbReference>
<comment type="function">
    <text evidence="1 8">Involved in DNA repair and RecF pathway recombination.</text>
</comment>
<keyword evidence="4 8" id="KW-0227">DNA damage</keyword>
<dbReference type="InterPro" id="IPR003717">
    <property type="entry name" value="RecO"/>
</dbReference>
<evidence type="ECO:0000256" key="8">
    <source>
        <dbReference type="HAMAP-Rule" id="MF_00201"/>
    </source>
</evidence>
<dbReference type="InterPro" id="IPR022572">
    <property type="entry name" value="DNA_rep/recomb_RecO_N"/>
</dbReference>
<protein>
    <recommendedName>
        <fullName evidence="3 8">DNA repair protein RecO</fullName>
    </recommendedName>
    <alternativeName>
        <fullName evidence="7 8">Recombination protein O</fullName>
    </alternativeName>
</protein>
<dbReference type="RefSeq" id="WP_018625423.1">
    <property type="nucleotide sequence ID" value="NZ_CP140158.1"/>
</dbReference>
<evidence type="ECO:0000256" key="7">
    <source>
        <dbReference type="ARBA" id="ARBA00033409"/>
    </source>
</evidence>
<dbReference type="SUPFAM" id="SSF57863">
    <property type="entry name" value="ArfGap/RecO-like zinc finger"/>
    <property type="match status" value="1"/>
</dbReference>
<evidence type="ECO:0000256" key="1">
    <source>
        <dbReference type="ARBA" id="ARBA00003065"/>
    </source>
</evidence>
<gene>
    <name evidence="8 10" type="primary">recO</name>
    <name evidence="10" type="ORF">SR900_10855</name>
</gene>
<evidence type="ECO:0000313" key="11">
    <source>
        <dbReference type="Proteomes" id="UP001324185"/>
    </source>
</evidence>
<keyword evidence="6 8" id="KW-0234">DNA repair</keyword>
<evidence type="ECO:0000256" key="3">
    <source>
        <dbReference type="ARBA" id="ARBA00021310"/>
    </source>
</evidence>
<evidence type="ECO:0000256" key="6">
    <source>
        <dbReference type="ARBA" id="ARBA00023204"/>
    </source>
</evidence>
<evidence type="ECO:0000313" key="10">
    <source>
        <dbReference type="EMBL" id="WQG84961.1"/>
    </source>
</evidence>
<keyword evidence="11" id="KW-1185">Reference proteome</keyword>
<proteinExistence type="inferred from homology"/>
<evidence type="ECO:0000256" key="2">
    <source>
        <dbReference type="ARBA" id="ARBA00007452"/>
    </source>
</evidence>
<reference evidence="10 11" key="1">
    <citation type="submission" date="2023-11" db="EMBL/GenBank/DDBJ databases">
        <title>MicrobeMod: A computational toolkit for identifying prokaryotic methylation and restriction-modification with nanopore sequencing.</title>
        <authorList>
            <person name="Crits-Christoph A."/>
            <person name="Kang S.C."/>
            <person name="Lee H."/>
            <person name="Ostrov N."/>
        </authorList>
    </citation>
    <scope>NUCLEOTIDE SEQUENCE [LARGE SCALE GENOMIC DNA]</scope>
    <source>
        <strain evidence="10 11">DSMZ 16071</strain>
    </source>
</reference>